<name>A0ABW4W5Q6_9BACI</name>
<dbReference type="InterPro" id="IPR025711">
    <property type="entry name" value="PepSY"/>
</dbReference>
<sequence length="447" mass="50835">MIRWILIAVLTIGVVGTAVWGYQEHQEKNAILVQAENTYQRSFHDLSYHVDLLHDKIGTALAMNSKERLSPQFVEIWRLTSEALSDVGQLPLTLMPFNKTEEFLSNIGDFTYRTAVRDLENEPLSEDEAETLNQLYNQSAEIKDELRQVQHEVIENNLRWMDVELALATQDEKADNTIIDGFETVEKKIEGYTESNMNTALIGTSSNEHKFQNLQGDEISQSKAIDISKELFNVKSEDKIRVTESGDGADIPLYSVSYRDGDKNAYMDMSQKGGHPLSLLVDRPINEKELSLNEGQQIAEKYVKDHDFDNMEIFETTEYNNSGLYSFLYSQDGVRVYSDAIEVKVGLDNGDILGVTARNYFMNHKDREIPEPDISAEEAKEMVNPSVDIQEEFLAVIDNDLGEEVLVYEFLGVLENDTYRIFINAMDGTEEKVERMDGKEINFAGLS</sequence>
<keyword evidence="5" id="KW-1185">Reference proteome</keyword>
<evidence type="ECO:0000259" key="2">
    <source>
        <dbReference type="Pfam" id="PF14620"/>
    </source>
</evidence>
<feature type="domain" description="PepSY" evidence="1">
    <location>
        <begin position="374"/>
        <end position="434"/>
    </location>
</feature>
<reference evidence="5" key="1">
    <citation type="journal article" date="2019" name="Int. J. Syst. Evol. Microbiol.">
        <title>The Global Catalogue of Microorganisms (GCM) 10K type strain sequencing project: providing services to taxonomists for standard genome sequencing and annotation.</title>
        <authorList>
            <consortium name="The Broad Institute Genomics Platform"/>
            <consortium name="The Broad Institute Genome Sequencing Center for Infectious Disease"/>
            <person name="Wu L."/>
            <person name="Ma J."/>
        </authorList>
    </citation>
    <scope>NUCLEOTIDE SEQUENCE [LARGE SCALE GENOMIC DNA]</scope>
    <source>
        <strain evidence="5">R28</strain>
    </source>
</reference>
<dbReference type="InterPro" id="IPR014239">
    <property type="entry name" value="YpeB_PepSY1-2"/>
</dbReference>
<comment type="caution">
    <text evidence="4">The sequence shown here is derived from an EMBL/GenBank/DDBJ whole genome shotgun (WGS) entry which is preliminary data.</text>
</comment>
<dbReference type="EMBL" id="JBHUHQ010000021">
    <property type="protein sequence ID" value="MFD2045882.1"/>
    <property type="molecule type" value="Genomic_DNA"/>
</dbReference>
<dbReference type="Pfam" id="PF20769">
    <property type="entry name" value="YPEB_N"/>
    <property type="match status" value="1"/>
</dbReference>
<proteinExistence type="predicted"/>
<accession>A0ABW4W5Q6</accession>
<organism evidence="4 5">
    <name type="scientific">Ornithinibacillus salinisoli</name>
    <dbReference type="NCBI Taxonomy" id="1848459"/>
    <lineage>
        <taxon>Bacteria</taxon>
        <taxon>Bacillati</taxon>
        <taxon>Bacillota</taxon>
        <taxon>Bacilli</taxon>
        <taxon>Bacillales</taxon>
        <taxon>Bacillaceae</taxon>
        <taxon>Ornithinibacillus</taxon>
    </lineage>
</organism>
<feature type="domain" description="Sporulation protein YpeB PepSY1 and PepSY2" evidence="2">
    <location>
        <begin position="180"/>
        <end position="370"/>
    </location>
</feature>
<gene>
    <name evidence="4" type="primary">ypeB</name>
    <name evidence="4" type="ORF">ACFSJF_16520</name>
</gene>
<dbReference type="Pfam" id="PF14620">
    <property type="entry name" value="YPEB_PepSY1-2"/>
    <property type="match status" value="1"/>
</dbReference>
<evidence type="ECO:0000259" key="3">
    <source>
        <dbReference type="Pfam" id="PF20769"/>
    </source>
</evidence>
<evidence type="ECO:0000313" key="4">
    <source>
        <dbReference type="EMBL" id="MFD2045882.1"/>
    </source>
</evidence>
<dbReference type="RefSeq" id="WP_377557190.1">
    <property type="nucleotide sequence ID" value="NZ_JBHUHQ010000021.1"/>
</dbReference>
<protein>
    <submittedName>
        <fullName evidence="4">Germination protein YpeB</fullName>
    </submittedName>
</protein>
<feature type="domain" description="Sporulation protein YpeB N-terminal" evidence="3">
    <location>
        <begin position="27"/>
        <end position="162"/>
    </location>
</feature>
<evidence type="ECO:0000259" key="1">
    <source>
        <dbReference type="Pfam" id="PF03413"/>
    </source>
</evidence>
<evidence type="ECO:0000313" key="5">
    <source>
        <dbReference type="Proteomes" id="UP001597383"/>
    </source>
</evidence>
<dbReference type="Pfam" id="PF03413">
    <property type="entry name" value="PepSY"/>
    <property type="match status" value="1"/>
</dbReference>
<dbReference type="NCBIfam" id="TIGR02889">
    <property type="entry name" value="spore_YpeB"/>
    <property type="match status" value="1"/>
</dbReference>
<dbReference type="InterPro" id="IPR048402">
    <property type="entry name" value="YpeB_N"/>
</dbReference>
<dbReference type="Proteomes" id="UP001597383">
    <property type="component" value="Unassembled WGS sequence"/>
</dbReference>